<comment type="caution">
    <text evidence="1">The sequence shown here is derived from an EMBL/GenBank/DDBJ whole genome shotgun (WGS) entry which is preliminary data.</text>
</comment>
<organism evidence="1 2">
    <name type="scientific">Flavobacterium aciduliphilum</name>
    <dbReference type="NCBI Taxonomy" id="1101402"/>
    <lineage>
        <taxon>Bacteria</taxon>
        <taxon>Pseudomonadati</taxon>
        <taxon>Bacteroidota</taxon>
        <taxon>Flavobacteriia</taxon>
        <taxon>Flavobacteriales</taxon>
        <taxon>Flavobacteriaceae</taxon>
        <taxon>Flavobacterium</taxon>
    </lineage>
</organism>
<protein>
    <submittedName>
        <fullName evidence="1">Uncharacterized protein</fullName>
    </submittedName>
</protein>
<dbReference type="AlphaFoldDB" id="A0A328YHR3"/>
<dbReference type="OrthoDB" id="2081174at2"/>
<accession>A0A328YHR3</accession>
<gene>
    <name evidence="1" type="ORF">CLV55_11172</name>
</gene>
<dbReference type="Proteomes" id="UP000248840">
    <property type="component" value="Unassembled WGS sequence"/>
</dbReference>
<proteinExistence type="predicted"/>
<name>A0A328YHR3_9FLAO</name>
<evidence type="ECO:0000313" key="2">
    <source>
        <dbReference type="Proteomes" id="UP000248840"/>
    </source>
</evidence>
<sequence>MSIINLKRKFISTYINSRGFRTNRKIVVIESDDWGSIRMASRAVYDKLLAKGYPVDKLSYLKYDSLESNLDLVKLFEVLTSFRDSHGNHPVITANTIISNPDFEKIRGADFNEYHSELFTETLKKYPDHDKVFELHKQGIEKKVFYPQLHGMEHVNVVRWMKALQANNKNARVAFDNFLFDLSEHHTVISEDSFVDALHPNSIEDIDFHRNRLFLAAKYFKELYGYESKSFIAPCYIWNKEHEDIFNEIGVELIQCGTFQLYPIVGKVSHFKKKLHFTGELNRLKQKYSVRNCIFEPSVIQRDTVVEDTINQIEHAFANKKPAIISSHRVNYIGFIDAENREKTLNYLFDILNKILIKWPDVEFMTSEDINTLLQ</sequence>
<dbReference type="RefSeq" id="WP_146739567.1">
    <property type="nucleotide sequence ID" value="NZ_QLSZ01000011.1"/>
</dbReference>
<dbReference type="EMBL" id="QLSZ01000011">
    <property type="protein sequence ID" value="RAR70247.1"/>
    <property type="molecule type" value="Genomic_DNA"/>
</dbReference>
<keyword evidence="2" id="KW-1185">Reference proteome</keyword>
<reference evidence="1 2" key="1">
    <citation type="submission" date="2018-06" db="EMBL/GenBank/DDBJ databases">
        <title>Genomic Encyclopedia of Archaeal and Bacterial Type Strains, Phase II (KMG-II): from individual species to whole genera.</title>
        <authorList>
            <person name="Goeker M."/>
        </authorList>
    </citation>
    <scope>NUCLEOTIDE SEQUENCE [LARGE SCALE GENOMIC DNA]</scope>
    <source>
        <strain evidence="1 2">DSM 25663</strain>
    </source>
</reference>
<evidence type="ECO:0000313" key="1">
    <source>
        <dbReference type="EMBL" id="RAR70247.1"/>
    </source>
</evidence>